<gene>
    <name evidence="2" type="ORF">DKT77_13060</name>
</gene>
<feature type="region of interest" description="Disordered" evidence="1">
    <location>
        <begin position="57"/>
        <end position="132"/>
    </location>
</feature>
<name>A0A2V2L9W9_9RHOB</name>
<accession>A0A2V2L9W9</accession>
<evidence type="ECO:0000313" key="2">
    <source>
        <dbReference type="EMBL" id="PWR02230.1"/>
    </source>
</evidence>
<feature type="compositionally biased region" description="Basic and acidic residues" evidence="1">
    <location>
        <begin position="102"/>
        <end position="112"/>
    </location>
</feature>
<keyword evidence="3" id="KW-1185">Reference proteome</keyword>
<dbReference type="Proteomes" id="UP000245680">
    <property type="component" value="Unassembled WGS sequence"/>
</dbReference>
<organism evidence="2 3">
    <name type="scientific">Meridianimarinicoccus roseus</name>
    <dbReference type="NCBI Taxonomy" id="2072018"/>
    <lineage>
        <taxon>Bacteria</taxon>
        <taxon>Pseudomonadati</taxon>
        <taxon>Pseudomonadota</taxon>
        <taxon>Alphaproteobacteria</taxon>
        <taxon>Rhodobacterales</taxon>
        <taxon>Paracoccaceae</taxon>
        <taxon>Meridianimarinicoccus</taxon>
    </lineage>
</organism>
<protein>
    <submittedName>
        <fullName evidence="2">Uncharacterized protein</fullName>
    </submittedName>
</protein>
<evidence type="ECO:0000256" key="1">
    <source>
        <dbReference type="SAM" id="MobiDB-lite"/>
    </source>
</evidence>
<dbReference type="AlphaFoldDB" id="A0A2V2L9W9"/>
<comment type="caution">
    <text evidence="2">The sequence shown here is derived from an EMBL/GenBank/DDBJ whole genome shotgun (WGS) entry which is preliminary data.</text>
</comment>
<dbReference type="OrthoDB" id="7630018at2"/>
<sequence>MALVADILLIAGALGAGFYCFVLSRKLSHFKNLETGVGGAITALSAQVEEMTAALEKARADAQSSTTSLDESSQRAELAAAELRQLMQQPIPPSPLKTGPFQDREPPAEKVEPAQPTFRRRRANGARPEPEV</sequence>
<evidence type="ECO:0000313" key="3">
    <source>
        <dbReference type="Proteomes" id="UP000245680"/>
    </source>
</evidence>
<dbReference type="EMBL" id="QGKU01000039">
    <property type="protein sequence ID" value="PWR02230.1"/>
    <property type="molecule type" value="Genomic_DNA"/>
</dbReference>
<proteinExistence type="predicted"/>
<feature type="compositionally biased region" description="Low complexity" evidence="1">
    <location>
        <begin position="75"/>
        <end position="86"/>
    </location>
</feature>
<reference evidence="2 3" key="1">
    <citation type="submission" date="2018-05" db="EMBL/GenBank/DDBJ databases">
        <title>Rhodobacteraceae gen. nov., sp. nov. isolated from sea water.</title>
        <authorList>
            <person name="Ren Y."/>
        </authorList>
    </citation>
    <scope>NUCLEOTIDE SEQUENCE [LARGE SCALE GENOMIC DNA]</scope>
    <source>
        <strain evidence="2 3">TG-679</strain>
    </source>
</reference>